<feature type="non-terminal residue" evidence="1">
    <location>
        <position position="79"/>
    </location>
</feature>
<gene>
    <name evidence="1" type="ORF">KI387_013764</name>
</gene>
<evidence type="ECO:0000313" key="2">
    <source>
        <dbReference type="Proteomes" id="UP000824469"/>
    </source>
</evidence>
<dbReference type="Proteomes" id="UP000824469">
    <property type="component" value="Unassembled WGS sequence"/>
</dbReference>
<accession>A0AA38CIU3</accession>
<comment type="caution">
    <text evidence="1">The sequence shown here is derived from an EMBL/GenBank/DDBJ whole genome shotgun (WGS) entry which is preliminary data.</text>
</comment>
<organism evidence="1 2">
    <name type="scientific">Taxus chinensis</name>
    <name type="common">Chinese yew</name>
    <name type="synonym">Taxus wallichiana var. chinensis</name>
    <dbReference type="NCBI Taxonomy" id="29808"/>
    <lineage>
        <taxon>Eukaryota</taxon>
        <taxon>Viridiplantae</taxon>
        <taxon>Streptophyta</taxon>
        <taxon>Embryophyta</taxon>
        <taxon>Tracheophyta</taxon>
        <taxon>Spermatophyta</taxon>
        <taxon>Pinopsida</taxon>
        <taxon>Pinidae</taxon>
        <taxon>Conifers II</taxon>
        <taxon>Cupressales</taxon>
        <taxon>Taxaceae</taxon>
        <taxon>Taxus</taxon>
    </lineage>
</organism>
<dbReference type="AlphaFoldDB" id="A0AA38CIU3"/>
<proteinExistence type="predicted"/>
<keyword evidence="2" id="KW-1185">Reference proteome</keyword>
<name>A0AA38CIU3_TAXCH</name>
<protein>
    <submittedName>
        <fullName evidence="1">Uncharacterized protein</fullName>
    </submittedName>
</protein>
<reference evidence="1 2" key="1">
    <citation type="journal article" date="2021" name="Nat. Plants">
        <title>The Taxus genome provides insights into paclitaxel biosynthesis.</title>
        <authorList>
            <person name="Xiong X."/>
            <person name="Gou J."/>
            <person name="Liao Q."/>
            <person name="Li Y."/>
            <person name="Zhou Q."/>
            <person name="Bi G."/>
            <person name="Li C."/>
            <person name="Du R."/>
            <person name="Wang X."/>
            <person name="Sun T."/>
            <person name="Guo L."/>
            <person name="Liang H."/>
            <person name="Lu P."/>
            <person name="Wu Y."/>
            <person name="Zhang Z."/>
            <person name="Ro D.K."/>
            <person name="Shang Y."/>
            <person name="Huang S."/>
            <person name="Yan J."/>
        </authorList>
    </citation>
    <scope>NUCLEOTIDE SEQUENCE [LARGE SCALE GENOMIC DNA]</scope>
    <source>
        <strain evidence="1">Ta-2019</strain>
    </source>
</reference>
<sequence>RHAAAFAGERLWRPAEHTRVFQAQVCGSSPERQWRDWDWNWNFVGRDSNRGPAACEKEREVPRVFEESRGQHWRARDRR</sequence>
<dbReference type="EMBL" id="JAHRHJ020000009">
    <property type="protein sequence ID" value="KAH9302181.1"/>
    <property type="molecule type" value="Genomic_DNA"/>
</dbReference>
<feature type="non-terminal residue" evidence="1">
    <location>
        <position position="1"/>
    </location>
</feature>
<evidence type="ECO:0000313" key="1">
    <source>
        <dbReference type="EMBL" id="KAH9302181.1"/>
    </source>
</evidence>